<keyword evidence="3" id="KW-1185">Reference proteome</keyword>
<dbReference type="InterPro" id="IPR039569">
    <property type="entry name" value="FAS1-like_DH_region"/>
</dbReference>
<gene>
    <name evidence="2" type="ORF">SAMN05421774_107108</name>
</gene>
<sequence length="153" mass="16468">MKLVGQGYYWTELPVGARFRTFGRTITETDIVNFVSVAGMLESLFVDAEFRAGHSAIPGRPAPAALVLSLCEGLVLNATGQGTGLAFLGMELTVKAPVVQGDTIHVEIEVTEQRAAQKNGRGLVRTRNEVVNQRGEVVMVYTPLRLMAGPPAE</sequence>
<organism evidence="2 3">
    <name type="scientific">Gemmobacter megaterium</name>
    <dbReference type="NCBI Taxonomy" id="1086013"/>
    <lineage>
        <taxon>Bacteria</taxon>
        <taxon>Pseudomonadati</taxon>
        <taxon>Pseudomonadota</taxon>
        <taxon>Alphaproteobacteria</taxon>
        <taxon>Rhodobacterales</taxon>
        <taxon>Paracoccaceae</taxon>
        <taxon>Gemmobacter</taxon>
    </lineage>
</organism>
<dbReference type="EMBL" id="FTOT01000007">
    <property type="protein sequence ID" value="SIT18038.1"/>
    <property type="molecule type" value="Genomic_DNA"/>
</dbReference>
<dbReference type="PANTHER" id="PTHR43664:SF1">
    <property type="entry name" value="BETA-METHYLMALYL-COA DEHYDRATASE"/>
    <property type="match status" value="1"/>
</dbReference>
<proteinExistence type="predicted"/>
<protein>
    <submittedName>
        <fullName evidence="2">Acyl dehydratase</fullName>
    </submittedName>
</protein>
<evidence type="ECO:0000313" key="2">
    <source>
        <dbReference type="EMBL" id="SIT18038.1"/>
    </source>
</evidence>
<dbReference type="Gene3D" id="3.10.129.10">
    <property type="entry name" value="Hotdog Thioesterase"/>
    <property type="match status" value="1"/>
</dbReference>
<evidence type="ECO:0000259" key="1">
    <source>
        <dbReference type="Pfam" id="PF13452"/>
    </source>
</evidence>
<reference evidence="2 3" key="1">
    <citation type="submission" date="2017-01" db="EMBL/GenBank/DDBJ databases">
        <authorList>
            <person name="Mah S.A."/>
            <person name="Swanson W.J."/>
            <person name="Moy G.W."/>
            <person name="Vacquier V.D."/>
        </authorList>
    </citation>
    <scope>NUCLEOTIDE SEQUENCE [LARGE SCALE GENOMIC DNA]</scope>
    <source>
        <strain evidence="2 3">DSM 26375</strain>
    </source>
</reference>
<dbReference type="OrthoDB" id="9796589at2"/>
<dbReference type="RefSeq" id="WP_076533182.1">
    <property type="nucleotide sequence ID" value="NZ_BMEH01000007.1"/>
</dbReference>
<evidence type="ECO:0000313" key="3">
    <source>
        <dbReference type="Proteomes" id="UP000186141"/>
    </source>
</evidence>
<accession>A0A1N7Q5A3</accession>
<dbReference type="Proteomes" id="UP000186141">
    <property type="component" value="Unassembled WGS sequence"/>
</dbReference>
<dbReference type="Pfam" id="PF13452">
    <property type="entry name" value="FAS1_DH_region"/>
    <property type="match status" value="1"/>
</dbReference>
<feature type="domain" description="FAS1-like dehydratase" evidence="1">
    <location>
        <begin position="15"/>
        <end position="139"/>
    </location>
</feature>
<name>A0A1N7Q5A3_9RHOB</name>
<dbReference type="InterPro" id="IPR052342">
    <property type="entry name" value="MCH/BMMD"/>
</dbReference>
<dbReference type="InterPro" id="IPR029069">
    <property type="entry name" value="HotDog_dom_sf"/>
</dbReference>
<dbReference type="SUPFAM" id="SSF54637">
    <property type="entry name" value="Thioesterase/thiol ester dehydrase-isomerase"/>
    <property type="match status" value="1"/>
</dbReference>
<dbReference type="PANTHER" id="PTHR43664">
    <property type="entry name" value="MONOAMINE OXIDASE-RELATED"/>
    <property type="match status" value="1"/>
</dbReference>
<dbReference type="STRING" id="1086013.SAMN05421774_107108"/>
<dbReference type="AlphaFoldDB" id="A0A1N7Q5A3"/>